<feature type="compositionally biased region" description="Polar residues" evidence="1">
    <location>
        <begin position="429"/>
        <end position="444"/>
    </location>
</feature>
<gene>
    <name evidence="2" type="primary">SSCI46490.1</name>
</gene>
<feature type="compositionally biased region" description="Low complexity" evidence="1">
    <location>
        <begin position="160"/>
        <end position="170"/>
    </location>
</feature>
<feature type="compositionally biased region" description="Polar residues" evidence="1">
    <location>
        <begin position="616"/>
        <end position="635"/>
    </location>
</feature>
<feature type="region of interest" description="Disordered" evidence="1">
    <location>
        <begin position="219"/>
        <end position="276"/>
    </location>
</feature>
<accession>A0A0F7RUK0</accession>
<dbReference type="GO" id="GO:0005634">
    <property type="term" value="C:nucleus"/>
    <property type="evidence" value="ECO:0007669"/>
    <property type="project" value="TreeGrafter"/>
</dbReference>
<feature type="compositionally biased region" description="Low complexity" evidence="1">
    <location>
        <begin position="399"/>
        <end position="418"/>
    </location>
</feature>
<reference evidence="3" key="1">
    <citation type="submission" date="2014-06" db="EMBL/GenBank/DDBJ databases">
        <authorList>
            <person name="Berkman P.J."/>
        </authorList>
    </citation>
    <scope>NUCLEOTIDE SEQUENCE [LARGE SCALE GENOMIC DNA]</scope>
</reference>
<name>A0A0F7RUK0_9BASI</name>
<dbReference type="PANTHER" id="PTHR31859">
    <property type="entry name" value="TETRATRICOPEPTIDE REPEAT PROTEIN 39 FAMILY MEMBER"/>
    <property type="match status" value="1"/>
</dbReference>
<feature type="compositionally biased region" description="Acidic residues" evidence="1">
    <location>
        <begin position="539"/>
        <end position="568"/>
    </location>
</feature>
<feature type="compositionally biased region" description="Basic and acidic residues" evidence="1">
    <location>
        <begin position="666"/>
        <end position="676"/>
    </location>
</feature>
<dbReference type="InterPro" id="IPR019412">
    <property type="entry name" value="IML2/TPR_39"/>
</dbReference>
<feature type="compositionally biased region" description="Acidic residues" evidence="1">
    <location>
        <begin position="491"/>
        <end position="514"/>
    </location>
</feature>
<dbReference type="InterPro" id="IPR011990">
    <property type="entry name" value="TPR-like_helical_dom_sf"/>
</dbReference>
<dbReference type="EMBL" id="CCFA01002783">
    <property type="protein sequence ID" value="CDS00576.1"/>
    <property type="molecule type" value="Genomic_DNA"/>
</dbReference>
<keyword evidence="3" id="KW-1185">Reference proteome</keyword>
<evidence type="ECO:0000313" key="3">
    <source>
        <dbReference type="Proteomes" id="UP000242770"/>
    </source>
</evidence>
<feature type="region of interest" description="Disordered" evidence="1">
    <location>
        <begin position="326"/>
        <end position="676"/>
    </location>
</feature>
<dbReference type="Proteomes" id="UP000242770">
    <property type="component" value="Unassembled WGS sequence"/>
</dbReference>
<feature type="compositionally biased region" description="Polar residues" evidence="1">
    <location>
        <begin position="141"/>
        <end position="155"/>
    </location>
</feature>
<dbReference type="Pfam" id="PF10300">
    <property type="entry name" value="Iml2-TPR_39"/>
    <property type="match status" value="1"/>
</dbReference>
<proteinExistence type="predicted"/>
<dbReference type="PANTHER" id="PTHR31859:SF1">
    <property type="entry name" value="TETRATRICOPEPTIDE REPEAT PROTEIN 39C"/>
    <property type="match status" value="1"/>
</dbReference>
<evidence type="ECO:0000256" key="1">
    <source>
        <dbReference type="SAM" id="MobiDB-lite"/>
    </source>
</evidence>
<dbReference type="SUPFAM" id="SSF48452">
    <property type="entry name" value="TPR-like"/>
    <property type="match status" value="1"/>
</dbReference>
<protein>
    <submittedName>
        <fullName evidence="2">Uncharacterized protein</fullName>
    </submittedName>
</protein>
<organism evidence="2 3">
    <name type="scientific">Sporisorium scitamineum</name>
    <dbReference type="NCBI Taxonomy" id="49012"/>
    <lineage>
        <taxon>Eukaryota</taxon>
        <taxon>Fungi</taxon>
        <taxon>Dikarya</taxon>
        <taxon>Basidiomycota</taxon>
        <taxon>Ustilaginomycotina</taxon>
        <taxon>Ustilaginomycetes</taxon>
        <taxon>Ustilaginales</taxon>
        <taxon>Ustilaginaceae</taxon>
        <taxon>Sporisorium</taxon>
    </lineage>
</organism>
<evidence type="ECO:0000313" key="2">
    <source>
        <dbReference type="EMBL" id="CDS00576.1"/>
    </source>
</evidence>
<feature type="compositionally biased region" description="Low complexity" evidence="1">
    <location>
        <begin position="596"/>
        <end position="608"/>
    </location>
</feature>
<feature type="region of interest" description="Disordered" evidence="1">
    <location>
        <begin position="141"/>
        <end position="193"/>
    </location>
</feature>
<dbReference type="GO" id="GO:0005829">
    <property type="term" value="C:cytosol"/>
    <property type="evidence" value="ECO:0007669"/>
    <property type="project" value="TreeGrafter"/>
</dbReference>
<sequence length="1294" mass="139183">MTSQSQSHPSSLPSPSLPDLVLAIIIFNKYALRQRRQSDLTIGDHFLGGRFVARFTSTHLEMTSAAVLRMNTDNNLASRMSLSGSRKSILAGMNPTATKYTTSAADGASVNGGDSYIRDDASDYNQHPIPVSNTDALLRTRNASPGTASTKQQSLKAGRASRSASIASRVPPSPDRSNDAYASSTTGEDGYLAPAIPGAGAGVRSRGFSAASLGLKKSNSNLSQSDARSIDSPRGSSGNSFVNLIRNRSRNSSKTNLTIPEPADPSFAPNGSSGGRLRRFSSASRKMSLKMPGLGTRSSSASIRSNVYDKTEQFSPVPAVPAIPASYPSATKPTGYKSVGAADFSTVGSGRSRRFSRAASVGAANEPPVVGDGANDEAAGVSPTSPASDPYAKADGLLARARSPRSASASQARSRGSSEPPATSRPAGDSSTTKKGFLSSTTAKVTGAAGAGGAALMGLARRRSSRSLRGKDQDEPNAKVNGMAAPHSDDASDVEQDSTSEQQESEEEQEEEQEVPQRNARPGKGRGGVAAAPAAASSAEDDDEEESESSEEESQAESEEESSSEDDFHDAPLADISEGEEEEDDHHSHHRGAAAGGTAAALAGAGAAARHRRNKSGSSSQSVPNGNASGSTGSTYKPKGTAGASRRAGPAADAKLPGHVSSSSDTRARSETSQAVRDKAARVAKLTASDVSINAQQLREDIEVARKALNLFLNSRMIEAERIIEEYADSRLYYALGYALIATIKGFMTFEPADLAIAISLCKDALTIANLLRKPSSAVSSFGRFVRGTGQSPSALSQMDEVQRHAELVYAEAVLLKAVLGIAYAGDFFAFVSEALNMRNAYGIYRSLQKYVDWSEEKGEHLDEDFKSGVYLGNGLISMILGLVPGKVLKIMEVFGYTGDTAWAMKTLSKAGQWSADPRQTKPGMSIKEEGVRRQICDMSLLAYHLVISTFIPVNGVDIEFADKVLHYNLRRYPEGVFFLYFSGRLYSTQALAEKAITQFETARDVQTEYVQLKHICMWDLSLCNMSLTMWKEAYEQFTILADENNWSKAVYSYGRASNLYESAAGQDRRAMDEAAEIFRRVPTLTQKIAGKSIPMEKFVARKSKKFTTYGRLLLPGLEFAYVYHCLSNAPRYILCDEALVMVSDALADLHDVEDPSQYYSGDEYYDDLCLAHFLRGVCLKFIACPEKHSKVRPKESPIPEQEAAEQAEISFKTVLEHGHQLKLDHWLVYFAHYELGRLYAGTGRIAEAKEQLNLVLSQKVLEDKSGRKGKYSLQNMVHLRANGALNAIDGSGR</sequence>
<dbReference type="GO" id="GO:0005741">
    <property type="term" value="C:mitochondrial outer membrane"/>
    <property type="evidence" value="ECO:0007669"/>
    <property type="project" value="TreeGrafter"/>
</dbReference>